<evidence type="ECO:0000313" key="3">
    <source>
        <dbReference type="Proteomes" id="UP000594638"/>
    </source>
</evidence>
<name>A0A8S0VKB4_OLEEU</name>
<proteinExistence type="predicted"/>
<dbReference type="AlphaFoldDB" id="A0A8S0VKB4"/>
<dbReference type="Proteomes" id="UP000594638">
    <property type="component" value="Unassembled WGS sequence"/>
</dbReference>
<reference evidence="2 3" key="1">
    <citation type="submission" date="2019-12" db="EMBL/GenBank/DDBJ databases">
        <authorList>
            <person name="Alioto T."/>
            <person name="Alioto T."/>
            <person name="Gomez Garrido J."/>
        </authorList>
    </citation>
    <scope>NUCLEOTIDE SEQUENCE [LARGE SCALE GENOMIC DNA]</scope>
</reference>
<keyword evidence="3" id="KW-1185">Reference proteome</keyword>
<feature type="coiled-coil region" evidence="1">
    <location>
        <begin position="112"/>
        <end position="146"/>
    </location>
</feature>
<gene>
    <name evidence="2" type="ORF">OLEA9_A094402</name>
</gene>
<sequence>MSATFTASPPSPSLCSPPRIPSNGHQRCWARTAENPVCFSNLKLNSTGSQKYPRINLRCNSSTGHGDSGSGENESRTVLDAFFLGKALAEALGERLESRVGEFLSGIYMLQAEQLKNVQEFQEEVMERAKRAKEQAAREAMEAREVIPESSVADISTVNGVAATRSPTTTSAGFSSVSTSI</sequence>
<dbReference type="OrthoDB" id="532061at2759"/>
<protein>
    <submittedName>
        <fullName evidence="2">Uncharacterized protein At4g13200, chloroplastic</fullName>
    </submittedName>
</protein>
<dbReference type="EMBL" id="CACTIH010009693">
    <property type="protein sequence ID" value="CAA3032789.1"/>
    <property type="molecule type" value="Genomic_DNA"/>
</dbReference>
<dbReference type="PANTHER" id="PTHR35745">
    <property type="entry name" value="BNACNNG14650D PROTEIN"/>
    <property type="match status" value="1"/>
</dbReference>
<dbReference type="GO" id="GO:0010027">
    <property type="term" value="P:thylakoid membrane organization"/>
    <property type="evidence" value="ECO:0007669"/>
    <property type="project" value="InterPro"/>
</dbReference>
<dbReference type="Gramene" id="OE9A094402T1">
    <property type="protein sequence ID" value="OE9A094402C1"/>
    <property type="gene ID" value="OE9A094402"/>
</dbReference>
<organism evidence="2 3">
    <name type="scientific">Olea europaea subsp. europaea</name>
    <dbReference type="NCBI Taxonomy" id="158383"/>
    <lineage>
        <taxon>Eukaryota</taxon>
        <taxon>Viridiplantae</taxon>
        <taxon>Streptophyta</taxon>
        <taxon>Embryophyta</taxon>
        <taxon>Tracheophyta</taxon>
        <taxon>Spermatophyta</taxon>
        <taxon>Magnoliopsida</taxon>
        <taxon>eudicotyledons</taxon>
        <taxon>Gunneridae</taxon>
        <taxon>Pentapetalae</taxon>
        <taxon>asterids</taxon>
        <taxon>lamiids</taxon>
        <taxon>Lamiales</taxon>
        <taxon>Oleaceae</taxon>
        <taxon>Oleeae</taxon>
        <taxon>Olea</taxon>
    </lineage>
</organism>
<keyword evidence="1" id="KW-0175">Coiled coil</keyword>
<dbReference type="GO" id="GO:0009535">
    <property type="term" value="C:chloroplast thylakoid membrane"/>
    <property type="evidence" value="ECO:0007669"/>
    <property type="project" value="TreeGrafter"/>
</dbReference>
<evidence type="ECO:0000256" key="1">
    <source>
        <dbReference type="SAM" id="Coils"/>
    </source>
</evidence>
<dbReference type="PANTHER" id="PTHR35745:SF1">
    <property type="entry name" value="OS04G0513000 PROTEIN"/>
    <property type="match status" value="1"/>
</dbReference>
<accession>A0A8S0VKB4</accession>
<comment type="caution">
    <text evidence="2">The sequence shown here is derived from an EMBL/GenBank/DDBJ whole genome shotgun (WGS) entry which is preliminary data.</text>
</comment>
<dbReference type="InterPro" id="IPR040003">
    <property type="entry name" value="PG18-like"/>
</dbReference>
<evidence type="ECO:0000313" key="2">
    <source>
        <dbReference type="EMBL" id="CAA3032789.1"/>
    </source>
</evidence>
<dbReference type="Pfam" id="PF20711">
    <property type="entry name" value="DUF6825"/>
    <property type="match status" value="1"/>
</dbReference>